<dbReference type="InterPro" id="IPR029063">
    <property type="entry name" value="SAM-dependent_MTases_sf"/>
</dbReference>
<comment type="caution">
    <text evidence="2">The sequence shown here is derived from an EMBL/GenBank/DDBJ whole genome shotgun (WGS) entry which is preliminary data.</text>
</comment>
<dbReference type="SUPFAM" id="SSF53335">
    <property type="entry name" value="S-adenosyl-L-methionine-dependent methyltransferases"/>
    <property type="match status" value="1"/>
</dbReference>
<proteinExistence type="predicted"/>
<evidence type="ECO:0000259" key="1">
    <source>
        <dbReference type="Pfam" id="PF08241"/>
    </source>
</evidence>
<dbReference type="AlphaFoldDB" id="A0A158KWS9"/>
<dbReference type="Proteomes" id="UP000054925">
    <property type="component" value="Unassembled WGS sequence"/>
</dbReference>
<gene>
    <name evidence="2" type="ORF">AWB67_06977</name>
</gene>
<sequence>MSSNVKLDLDSARLAEQYDRLGTRQFNHGLGLLDALDVRDGDAVLDIGCGTGLLTEAAALRAGTKGEVLGIDPLPLRVERATQRARGRFKASVGRAEELHDIPDAHYDVVYFNSVIHWVADQPRALQHAFRVLKPGGRVGFTTMAKDVPHDLHLVLRELIDSEPAWQHASVGSPNQLTRDQTASLLTDAGFDVTLNEIREFDDAFASADDVITFSQASSFGNFLSALPDRELNRLRERLGDTLEARRGPRGIELIRRLIFATGRKPLTE</sequence>
<feature type="domain" description="Methyltransferase type 11" evidence="1">
    <location>
        <begin position="45"/>
        <end position="139"/>
    </location>
</feature>
<dbReference type="CDD" id="cd02440">
    <property type="entry name" value="AdoMet_MTases"/>
    <property type="match status" value="1"/>
</dbReference>
<dbReference type="OrthoDB" id="5513623at2"/>
<dbReference type="Pfam" id="PF08241">
    <property type="entry name" value="Methyltransf_11"/>
    <property type="match status" value="1"/>
</dbReference>
<dbReference type="InterPro" id="IPR013216">
    <property type="entry name" value="Methyltransf_11"/>
</dbReference>
<dbReference type="Gene3D" id="3.40.50.150">
    <property type="entry name" value="Vaccinia Virus protein VP39"/>
    <property type="match status" value="1"/>
</dbReference>
<name>A0A158KWS9_9BURK</name>
<dbReference type="RefSeq" id="WP_087660461.1">
    <property type="nucleotide sequence ID" value="NZ_FCOL02000179.1"/>
</dbReference>
<dbReference type="PANTHER" id="PTHR43861:SF1">
    <property type="entry name" value="TRANS-ACONITATE 2-METHYLTRANSFERASE"/>
    <property type="match status" value="1"/>
</dbReference>
<dbReference type="EMBL" id="FCOL02000179">
    <property type="protein sequence ID" value="SAL85564.1"/>
    <property type="molecule type" value="Genomic_DNA"/>
</dbReference>
<evidence type="ECO:0000313" key="2">
    <source>
        <dbReference type="EMBL" id="SAL85564.1"/>
    </source>
</evidence>
<reference evidence="2" key="1">
    <citation type="submission" date="2016-01" db="EMBL/GenBank/DDBJ databases">
        <authorList>
            <person name="Peeters C."/>
        </authorList>
    </citation>
    <scope>NUCLEOTIDE SEQUENCE [LARGE SCALE GENOMIC DNA]</scope>
    <source>
        <strain evidence="2">LMG 22937</strain>
    </source>
</reference>
<organism evidence="2 3">
    <name type="scientific">Caballeronia terrestris</name>
    <dbReference type="NCBI Taxonomy" id="1226301"/>
    <lineage>
        <taxon>Bacteria</taxon>
        <taxon>Pseudomonadati</taxon>
        <taxon>Pseudomonadota</taxon>
        <taxon>Betaproteobacteria</taxon>
        <taxon>Burkholderiales</taxon>
        <taxon>Burkholderiaceae</taxon>
        <taxon>Caballeronia</taxon>
    </lineage>
</organism>
<dbReference type="PANTHER" id="PTHR43861">
    <property type="entry name" value="TRANS-ACONITATE 2-METHYLTRANSFERASE-RELATED"/>
    <property type="match status" value="1"/>
</dbReference>
<evidence type="ECO:0000313" key="3">
    <source>
        <dbReference type="Proteomes" id="UP000054925"/>
    </source>
</evidence>
<protein>
    <submittedName>
        <fullName evidence="2">Biotin biosyntehsis-like protein</fullName>
    </submittedName>
</protein>
<dbReference type="GO" id="GO:0008757">
    <property type="term" value="F:S-adenosylmethionine-dependent methyltransferase activity"/>
    <property type="evidence" value="ECO:0007669"/>
    <property type="project" value="InterPro"/>
</dbReference>
<accession>A0A158KWS9</accession>
<keyword evidence="3" id="KW-1185">Reference proteome</keyword>